<evidence type="ECO:0000313" key="2">
    <source>
        <dbReference type="EMBL" id="AQT42957.1"/>
    </source>
</evidence>
<dbReference type="GeneID" id="99980801"/>
<dbReference type="AlphaFoldDB" id="A0A1U9MCE2"/>
<proteinExistence type="predicted"/>
<accession>A0A1U9MCE2</accession>
<sequence>MADLVNLRQFRKQKKRQNDETKASENRVIFGRTKVERNFEEKQKKKTVSFLDLRKIRHDEDEG</sequence>
<evidence type="ECO:0008006" key="4">
    <source>
        <dbReference type="Google" id="ProtNLM"/>
    </source>
</evidence>
<evidence type="ECO:0000256" key="1">
    <source>
        <dbReference type="SAM" id="MobiDB-lite"/>
    </source>
</evidence>
<reference evidence="2 3" key="1">
    <citation type="submission" date="2016-11" db="EMBL/GenBank/DDBJ databases">
        <title>Comparative genomics of Bartonella apis.</title>
        <authorList>
            <person name="Engel P."/>
        </authorList>
    </citation>
    <scope>NUCLEOTIDE SEQUENCE [LARGE SCALE GENOMIC DNA]</scope>
    <source>
        <strain evidence="2 3">BBC0178</strain>
    </source>
</reference>
<keyword evidence="3" id="KW-1185">Reference proteome</keyword>
<protein>
    <recommendedName>
        <fullName evidence="4">DUF4169 family protein</fullName>
    </recommendedName>
</protein>
<dbReference type="OrthoDB" id="7173889at2"/>
<dbReference type="KEGG" id="bapa:BBC0178_014970"/>
<name>A0A1U9MCE2_9HYPH</name>
<dbReference type="Proteomes" id="UP000189660">
    <property type="component" value="Chromosome"/>
</dbReference>
<dbReference type="Pfam" id="PF13770">
    <property type="entry name" value="DUF4169"/>
    <property type="match status" value="1"/>
</dbReference>
<organism evidence="2 3">
    <name type="scientific">Bartonella apihabitans</name>
    <dbReference type="NCBI Taxonomy" id="2750929"/>
    <lineage>
        <taxon>Bacteria</taxon>
        <taxon>Pseudomonadati</taxon>
        <taxon>Pseudomonadota</taxon>
        <taxon>Alphaproteobacteria</taxon>
        <taxon>Hyphomicrobiales</taxon>
        <taxon>Bartonellaceae</taxon>
        <taxon>Bartonella</taxon>
    </lineage>
</organism>
<dbReference type="InterPro" id="IPR025227">
    <property type="entry name" value="DUF4169"/>
</dbReference>
<dbReference type="RefSeq" id="WP_077971934.1">
    <property type="nucleotide sequence ID" value="NZ_CAXTKO020000001.1"/>
</dbReference>
<feature type="region of interest" description="Disordered" evidence="1">
    <location>
        <begin position="1"/>
        <end position="25"/>
    </location>
</feature>
<gene>
    <name evidence="2" type="ORF">BBC0178_014970</name>
</gene>
<evidence type="ECO:0000313" key="3">
    <source>
        <dbReference type="Proteomes" id="UP000189660"/>
    </source>
</evidence>
<feature type="compositionally biased region" description="Basic and acidic residues" evidence="1">
    <location>
        <begin position="16"/>
        <end position="25"/>
    </location>
</feature>
<dbReference type="EMBL" id="CP015820">
    <property type="protein sequence ID" value="AQT42957.1"/>
    <property type="molecule type" value="Genomic_DNA"/>
</dbReference>